<feature type="region of interest" description="Disordered" evidence="7">
    <location>
        <begin position="426"/>
        <end position="474"/>
    </location>
</feature>
<sequence length="848" mass="87371">MPSAPGMIPVSASPDPAPTVTPRLGLAFWRTVVAADPGHARLVNATAVASAVLIAVVVAAITLTALHQPLDLLVMAGILTMMGTAQAKDATPRARVVTAAILPFPAMVGATLAVTLSGHRPAQIAAFIVVAGVATWLRRFGIRGAGAGMVAFYGYFFPLLLKVPLHELPLVLLVIAISLGSGLVVRLVLLRQRPRRQIVLLLDEFRAAVATAVDTALTAPTDPHGEHQVQNLMSRLSAVALAISGWRRRFATHDILGIDDADLSRAVFDAQVAVEQAIPVVWDLRRRGGNPADLPAVTAAIGRLRRELDGTTTSGSGTTATRAPAVGVPAVGVPAAEALAAVDLSVSVLGAPAVDSAASEPAASEPAASEPAASAPAASDAPAARAAPASSTRTATGPGTARAAVGSLTVIVLDATTDAMTRLRALESSRPTADPAPPPPAPTTPVSTASRPTASASVASGPTAAGPTTPVPEPRRSWFARLRATRPPHLSDVAPTTRMAVQVMAATGLATIAGECISASRWYWAVLTAFVVFVGTTSRAGILTRAYNRVLGTAGGIAVGGGVMLAVNHHVTIELILCVVCVFLAFYFGPLHYWALVGLITVMLASLYDLLGILDLRLLEERIEETLVGAVIGVVCAYLLFSANSRSVLTGKVDAYLAALGDLVTTATDHMAAPSDAGTESSSATADLTAASHALDVATAGVDSAVDAMSLAFAAGPTSTIAHRDLLVMTQTTRCAHQLAESVIALCTSDSGYPSDADGPFTGDDAAALRHAVDRVRSDIDAISPALHDVRHVDGDVRRVPDTVVVRLVTELDLQPGTRRTAAILALSRLRCALLQLPGVDSDTGHRD</sequence>
<dbReference type="GO" id="GO:0005886">
    <property type="term" value="C:plasma membrane"/>
    <property type="evidence" value="ECO:0007669"/>
    <property type="project" value="UniProtKB-SubCell"/>
</dbReference>
<evidence type="ECO:0000256" key="4">
    <source>
        <dbReference type="ARBA" id="ARBA00022989"/>
    </source>
</evidence>
<evidence type="ECO:0000256" key="2">
    <source>
        <dbReference type="ARBA" id="ARBA00022475"/>
    </source>
</evidence>
<gene>
    <name evidence="10" type="ORF">GYA93_11400</name>
</gene>
<evidence type="ECO:0000256" key="5">
    <source>
        <dbReference type="ARBA" id="ARBA00023136"/>
    </source>
</evidence>
<evidence type="ECO:0000256" key="6">
    <source>
        <dbReference type="ARBA" id="ARBA00043993"/>
    </source>
</evidence>
<dbReference type="Pfam" id="PF13515">
    <property type="entry name" value="FUSC_2"/>
    <property type="match status" value="1"/>
</dbReference>
<evidence type="ECO:0000313" key="10">
    <source>
        <dbReference type="EMBL" id="NDK90182.1"/>
    </source>
</evidence>
<organism evidence="10 11">
    <name type="scientific">Gordonia desulfuricans</name>
    <dbReference type="NCBI Taxonomy" id="89051"/>
    <lineage>
        <taxon>Bacteria</taxon>
        <taxon>Bacillati</taxon>
        <taxon>Actinomycetota</taxon>
        <taxon>Actinomycetes</taxon>
        <taxon>Mycobacteriales</taxon>
        <taxon>Gordoniaceae</taxon>
        <taxon>Gordonia</taxon>
    </lineage>
</organism>
<keyword evidence="11" id="KW-1185">Reference proteome</keyword>
<name>A0A7K3LPL1_9ACTN</name>
<reference evidence="10 11" key="1">
    <citation type="submission" date="2020-01" db="EMBL/GenBank/DDBJ databases">
        <title>Investigation of new actinobacteria for the biodesulphurisation of diesel fuel.</title>
        <authorList>
            <person name="Athi Narayanan S.M."/>
        </authorList>
    </citation>
    <scope>NUCLEOTIDE SEQUENCE [LARGE SCALE GENOMIC DNA]</scope>
    <source>
        <strain evidence="10 11">213E</strain>
    </source>
</reference>
<feature type="transmembrane region" description="Helical" evidence="8">
    <location>
        <begin position="546"/>
        <end position="566"/>
    </location>
</feature>
<feature type="transmembrane region" description="Helical" evidence="8">
    <location>
        <begin position="47"/>
        <end position="66"/>
    </location>
</feature>
<accession>A0A7K3LPL1</accession>
<evidence type="ECO:0000256" key="3">
    <source>
        <dbReference type="ARBA" id="ARBA00022692"/>
    </source>
</evidence>
<keyword evidence="5 8" id="KW-0472">Membrane</keyword>
<keyword evidence="2" id="KW-1003">Cell membrane</keyword>
<evidence type="ECO:0000313" key="11">
    <source>
        <dbReference type="Proteomes" id="UP000466307"/>
    </source>
</evidence>
<feature type="compositionally biased region" description="Low complexity" evidence="7">
    <location>
        <begin position="444"/>
        <end position="468"/>
    </location>
</feature>
<feature type="transmembrane region" description="Helical" evidence="8">
    <location>
        <begin position="145"/>
        <end position="164"/>
    </location>
</feature>
<evidence type="ECO:0000256" key="8">
    <source>
        <dbReference type="SAM" id="Phobius"/>
    </source>
</evidence>
<keyword evidence="4 8" id="KW-1133">Transmembrane helix</keyword>
<comment type="caution">
    <text evidence="10">The sequence shown here is derived from an EMBL/GenBank/DDBJ whole genome shotgun (WGS) entry which is preliminary data.</text>
</comment>
<feature type="transmembrane region" description="Helical" evidence="8">
    <location>
        <begin position="96"/>
        <end position="116"/>
    </location>
</feature>
<comment type="subcellular location">
    <subcellularLocation>
        <location evidence="1">Cell membrane</location>
        <topology evidence="1">Multi-pass membrane protein</topology>
    </subcellularLocation>
</comment>
<evidence type="ECO:0000256" key="1">
    <source>
        <dbReference type="ARBA" id="ARBA00004651"/>
    </source>
</evidence>
<feature type="transmembrane region" description="Helical" evidence="8">
    <location>
        <begin position="571"/>
        <end position="588"/>
    </location>
</feature>
<keyword evidence="3 8" id="KW-0812">Transmembrane</keyword>
<dbReference type="RefSeq" id="WP_059036541.1">
    <property type="nucleotide sequence ID" value="NZ_JAADZU010000032.1"/>
</dbReference>
<dbReference type="InterPro" id="IPR049453">
    <property type="entry name" value="Memb_transporter_dom"/>
</dbReference>
<proteinExistence type="inferred from homology"/>
<dbReference type="Proteomes" id="UP000466307">
    <property type="component" value="Unassembled WGS sequence"/>
</dbReference>
<protein>
    <submittedName>
        <fullName evidence="10">FUSC family protein</fullName>
    </submittedName>
</protein>
<dbReference type="PANTHER" id="PTHR30509">
    <property type="entry name" value="P-HYDROXYBENZOIC ACID EFFLUX PUMP SUBUNIT-RELATED"/>
    <property type="match status" value="1"/>
</dbReference>
<feature type="region of interest" description="Disordered" evidence="7">
    <location>
        <begin position="360"/>
        <end position="401"/>
    </location>
</feature>
<feature type="compositionally biased region" description="Pro residues" evidence="7">
    <location>
        <begin position="434"/>
        <end position="443"/>
    </location>
</feature>
<dbReference type="EMBL" id="JAADZU010000032">
    <property type="protein sequence ID" value="NDK90182.1"/>
    <property type="molecule type" value="Genomic_DNA"/>
</dbReference>
<feature type="transmembrane region" description="Helical" evidence="8">
    <location>
        <begin position="170"/>
        <end position="189"/>
    </location>
</feature>
<feature type="transmembrane region" description="Helical" evidence="8">
    <location>
        <begin position="522"/>
        <end position="540"/>
    </location>
</feature>
<dbReference type="AlphaFoldDB" id="A0A7K3LPL1"/>
<feature type="domain" description="Integral membrane bound transporter" evidence="9">
    <location>
        <begin position="509"/>
        <end position="636"/>
    </location>
</feature>
<dbReference type="PANTHER" id="PTHR30509:SF9">
    <property type="entry name" value="MULTIDRUG RESISTANCE PROTEIN MDTO"/>
    <property type="match status" value="1"/>
</dbReference>
<evidence type="ECO:0000256" key="7">
    <source>
        <dbReference type="SAM" id="MobiDB-lite"/>
    </source>
</evidence>
<comment type="similarity">
    <text evidence="6">Belongs to the YccS/YhfK family.</text>
</comment>
<evidence type="ECO:0000259" key="9">
    <source>
        <dbReference type="Pfam" id="PF13515"/>
    </source>
</evidence>